<dbReference type="AlphaFoldDB" id="A0A1I4Q5N7"/>
<gene>
    <name evidence="1" type="ORF">SAMN04487963_2176</name>
</gene>
<name>A0A1I4Q5N7_9GAMM</name>
<dbReference type="Proteomes" id="UP000198519">
    <property type="component" value="Unassembled WGS sequence"/>
</dbReference>
<evidence type="ECO:0000313" key="2">
    <source>
        <dbReference type="Proteomes" id="UP000198519"/>
    </source>
</evidence>
<reference evidence="2" key="1">
    <citation type="submission" date="2016-10" db="EMBL/GenBank/DDBJ databases">
        <authorList>
            <person name="Varghese N."/>
            <person name="Submissions S."/>
        </authorList>
    </citation>
    <scope>NUCLEOTIDE SEQUENCE [LARGE SCALE GENOMIC DNA]</scope>
    <source>
        <strain evidence="2">CGMCC 1.7061</strain>
    </source>
</reference>
<dbReference type="STRING" id="488535.SAMN04487963_2176"/>
<keyword evidence="2" id="KW-1185">Reference proteome</keyword>
<proteinExistence type="predicted"/>
<organism evidence="1 2">
    <name type="scientific">Marinobacter zhejiangensis</name>
    <dbReference type="NCBI Taxonomy" id="488535"/>
    <lineage>
        <taxon>Bacteria</taxon>
        <taxon>Pseudomonadati</taxon>
        <taxon>Pseudomonadota</taxon>
        <taxon>Gammaproteobacteria</taxon>
        <taxon>Pseudomonadales</taxon>
        <taxon>Marinobacteraceae</taxon>
        <taxon>Marinobacter</taxon>
    </lineage>
</organism>
<protein>
    <submittedName>
        <fullName evidence="1">Uncharacterized protein</fullName>
    </submittedName>
</protein>
<accession>A0A1I4Q5N7</accession>
<sequence length="152" mass="17164">MLALMLLSQTVVAREGDLYLFHNVYTKHLSDSGYYQSGEGNRDYEEDNNATGLRYKYSDHLSLGLGYAPDNSYNESSLIVATEYVWPISPHLELGGMVAAASGYERVRHNVNGWALQVGPLARVQKDWFALSAILINMDILVANVEFRLWQF</sequence>
<evidence type="ECO:0000313" key="1">
    <source>
        <dbReference type="EMBL" id="SFM34953.1"/>
    </source>
</evidence>
<dbReference type="EMBL" id="FOUE01000003">
    <property type="protein sequence ID" value="SFM34953.1"/>
    <property type="molecule type" value="Genomic_DNA"/>
</dbReference>